<comment type="caution">
    <text evidence="6">The sequence shown here is derived from an EMBL/GenBank/DDBJ whole genome shotgun (WGS) entry which is preliminary data.</text>
</comment>
<comment type="similarity">
    <text evidence="1">Belongs to the ABC transporter superfamily.</text>
</comment>
<dbReference type="GO" id="GO:0005524">
    <property type="term" value="F:ATP binding"/>
    <property type="evidence" value="ECO:0007669"/>
    <property type="project" value="UniProtKB-KW"/>
</dbReference>
<dbReference type="PROSITE" id="PS50893">
    <property type="entry name" value="ABC_TRANSPORTER_2"/>
    <property type="match status" value="1"/>
</dbReference>
<dbReference type="PATRIC" id="fig|742734.4.peg.2003"/>
<keyword evidence="3" id="KW-0547">Nucleotide-binding</keyword>
<keyword evidence="2" id="KW-0813">Transport</keyword>
<name>A0A0J9C972_9FIRM</name>
<dbReference type="GO" id="GO:0016887">
    <property type="term" value="F:ATP hydrolysis activity"/>
    <property type="evidence" value="ECO:0007669"/>
    <property type="project" value="InterPro"/>
</dbReference>
<dbReference type="SUPFAM" id="SSF52540">
    <property type="entry name" value="P-loop containing nucleoside triphosphate hydrolases"/>
    <property type="match status" value="1"/>
</dbReference>
<evidence type="ECO:0000259" key="5">
    <source>
        <dbReference type="PROSITE" id="PS50893"/>
    </source>
</evidence>
<organism evidence="6 7">
    <name type="scientific">[Clostridium] citroniae WAL-19142</name>
    <dbReference type="NCBI Taxonomy" id="742734"/>
    <lineage>
        <taxon>Bacteria</taxon>
        <taxon>Bacillati</taxon>
        <taxon>Bacillota</taxon>
        <taxon>Clostridia</taxon>
        <taxon>Lachnospirales</taxon>
        <taxon>Lachnospiraceae</taxon>
        <taxon>Enterocloster</taxon>
    </lineage>
</organism>
<keyword evidence="4" id="KW-0067">ATP-binding</keyword>
<dbReference type="Gene3D" id="3.40.50.300">
    <property type="entry name" value="P-loop containing nucleotide triphosphate hydrolases"/>
    <property type="match status" value="1"/>
</dbReference>
<dbReference type="GeneID" id="93164478"/>
<feature type="domain" description="ABC transporter" evidence="5">
    <location>
        <begin position="2"/>
        <end position="232"/>
    </location>
</feature>
<accession>A0A0J9C972</accession>
<dbReference type="InterPro" id="IPR003439">
    <property type="entry name" value="ABC_transporter-like_ATP-bd"/>
</dbReference>
<evidence type="ECO:0000256" key="1">
    <source>
        <dbReference type="ARBA" id="ARBA00005417"/>
    </source>
</evidence>
<dbReference type="PANTHER" id="PTHR42711">
    <property type="entry name" value="ABC TRANSPORTER ATP-BINDING PROTEIN"/>
    <property type="match status" value="1"/>
</dbReference>
<dbReference type="PANTHER" id="PTHR42711:SF5">
    <property type="entry name" value="ABC TRANSPORTER ATP-BINDING PROTEIN NATA"/>
    <property type="match status" value="1"/>
</dbReference>
<dbReference type="OrthoDB" id="9804819at2"/>
<dbReference type="PROSITE" id="PS00211">
    <property type="entry name" value="ABC_TRANSPORTER_1"/>
    <property type="match status" value="1"/>
</dbReference>
<dbReference type="InterPro" id="IPR017871">
    <property type="entry name" value="ABC_transporter-like_CS"/>
</dbReference>
<proteinExistence type="inferred from homology"/>
<dbReference type="SMART" id="SM00382">
    <property type="entry name" value="AAA"/>
    <property type="match status" value="1"/>
</dbReference>
<evidence type="ECO:0000256" key="3">
    <source>
        <dbReference type="ARBA" id="ARBA00022741"/>
    </source>
</evidence>
<dbReference type="EMBL" id="ADLK01000017">
    <property type="protein sequence ID" value="KMW21024.1"/>
    <property type="molecule type" value="Genomic_DNA"/>
</dbReference>
<evidence type="ECO:0000256" key="4">
    <source>
        <dbReference type="ARBA" id="ARBA00022840"/>
    </source>
</evidence>
<reference evidence="6 7" key="1">
    <citation type="submission" date="2011-04" db="EMBL/GenBank/DDBJ databases">
        <title>The Genome Sequence of Clostridium citroniae WAL-19142.</title>
        <authorList>
            <consortium name="The Broad Institute Genome Sequencing Platform"/>
            <person name="Earl A."/>
            <person name="Ward D."/>
            <person name="Feldgarden M."/>
            <person name="Gevers D."/>
            <person name="Warren Y.A."/>
            <person name="Tyrrell K.L."/>
            <person name="Citron D.M."/>
            <person name="Goldstein E.J."/>
            <person name="Daigneault M."/>
            <person name="Allen-Vercoe E."/>
            <person name="Young S.K."/>
            <person name="Zeng Q."/>
            <person name="Gargeya S."/>
            <person name="Fitzgerald M."/>
            <person name="Haas B."/>
            <person name="Abouelleil A."/>
            <person name="Alvarado L."/>
            <person name="Arachchi H.M."/>
            <person name="Berlin A."/>
            <person name="Brown A."/>
            <person name="Chapman S.B."/>
            <person name="Chen Z."/>
            <person name="Dunbar C."/>
            <person name="Freedman E."/>
            <person name="Gearin G."/>
            <person name="Gellesch M."/>
            <person name="Goldberg J."/>
            <person name="Griggs A."/>
            <person name="Gujja S."/>
            <person name="Heilman E.R."/>
            <person name="Heiman D."/>
            <person name="Howarth C."/>
            <person name="Larson L."/>
            <person name="Lui A."/>
            <person name="MacDonald P.J."/>
            <person name="Mehta T."/>
            <person name="Montmayeur A."/>
            <person name="Murphy C."/>
            <person name="Neiman D."/>
            <person name="Pearson M."/>
            <person name="Priest M."/>
            <person name="Roberts A."/>
            <person name="Saif S."/>
            <person name="Shea T."/>
            <person name="Shenoy N."/>
            <person name="Sisk P."/>
            <person name="Stolte C."/>
            <person name="Sykes S."/>
            <person name="White J."/>
            <person name="Yandava C."/>
            <person name="Wortman J."/>
            <person name="Nusbaum C."/>
            <person name="Birren B."/>
        </authorList>
    </citation>
    <scope>NUCLEOTIDE SEQUENCE [LARGE SCALE GENOMIC DNA]</scope>
    <source>
        <strain evidence="6 7">WAL-19142</strain>
    </source>
</reference>
<sequence>MIVCNDLHKGFGDVKAVDGISFQVPDGTFLGLLGPNGAGKTTLMRMMTGLLAPDTGTVEFDSRLMDRNAIGVKQVIGVTSQHVNLDKELTVEENMEFAGRLYRMRRNEIAAAADRLLAFLGLDSVRGRVVQGLSGGMKRKLMIAKALIHDPRYLFLDEPTVGIDPKARRDIWDFLHVQHKEGKTIVLTTHYIEEAQHLCDKVMLIDGGRIFREDTPEALIAQIGRFKVEYDTGERMEAEFFTDLSGAKARAGKLDVPCSVLPSTLEDVFFHYTSKEVEGWK</sequence>
<dbReference type="Proteomes" id="UP000037392">
    <property type="component" value="Unassembled WGS sequence"/>
</dbReference>
<evidence type="ECO:0000313" key="6">
    <source>
        <dbReference type="EMBL" id="KMW21024.1"/>
    </source>
</evidence>
<dbReference type="AlphaFoldDB" id="A0A0J9C972"/>
<dbReference type="Pfam" id="PF00005">
    <property type="entry name" value="ABC_tran"/>
    <property type="match status" value="1"/>
</dbReference>
<gene>
    <name evidence="6" type="ORF">HMPREF9470_01868</name>
</gene>
<evidence type="ECO:0000256" key="2">
    <source>
        <dbReference type="ARBA" id="ARBA00022448"/>
    </source>
</evidence>
<dbReference type="InterPro" id="IPR027417">
    <property type="entry name" value="P-loop_NTPase"/>
</dbReference>
<protein>
    <recommendedName>
        <fullName evidence="5">ABC transporter domain-containing protein</fullName>
    </recommendedName>
</protein>
<dbReference type="InterPro" id="IPR003593">
    <property type="entry name" value="AAA+_ATPase"/>
</dbReference>
<dbReference type="RefSeq" id="WP_048929720.1">
    <property type="nucleotide sequence ID" value="NZ_KQ235877.1"/>
</dbReference>
<evidence type="ECO:0000313" key="7">
    <source>
        <dbReference type="Proteomes" id="UP000037392"/>
    </source>
</evidence>
<dbReference type="InterPro" id="IPR050763">
    <property type="entry name" value="ABC_transporter_ATP-binding"/>
</dbReference>